<dbReference type="Gene3D" id="3.40.50.1820">
    <property type="entry name" value="alpha/beta hydrolase"/>
    <property type="match status" value="1"/>
</dbReference>
<dbReference type="GO" id="GO:0016042">
    <property type="term" value="P:lipid catabolic process"/>
    <property type="evidence" value="ECO:0007669"/>
    <property type="project" value="InterPro"/>
</dbReference>
<reference evidence="4" key="1">
    <citation type="submission" date="2020-07" db="EMBL/GenBank/DDBJ databases">
        <authorList>
            <person name="Lin J."/>
        </authorList>
    </citation>
    <scope>NUCLEOTIDE SEQUENCE</scope>
</reference>
<sequence>MSVAGGLECVVCVGCSRWAWKRLKYVGTYDSESWPLSSAAEFAPIPRACRAILGVYSDDLADPSFAPSLDPSSIVKRVPYADTHRRCPPYLIYADRPHKELVLAIRGLSLTRNSDYMVLLDDGLGMQVLDGGFVHRGLLRAATWILDQEADTLRRLLQELGPDYKLVFAGHSLGSGIAALMTVIVVNNRDQFGGILRSQIHGYAVAPARCMSLNLAVKYADVITSVILQDDFLPRTTTPLQYIFGSIFCLPCLLFFACLRDTFISEKRSLVIQEGSTLLVESIILLRGSFVDNAGYMIIWLKKTQNIYVQFKDIYRSASKKERKIRCGRLPPEVRTAIPVEGRFEHLVLSCNTTSDHAILWIEREAQKAADLMQESGEPTSPPQKQKMERIHSLEQEHRIALERAETLKIPHAVAPTEESSTESIASDNKSSNSGGKTKWDELTENLFAKSASGSLVLKKDILAKNGD</sequence>
<organism evidence="4">
    <name type="scientific">Ananas comosus var. bracteatus</name>
    <name type="common">red pineapple</name>
    <dbReference type="NCBI Taxonomy" id="296719"/>
    <lineage>
        <taxon>Eukaryota</taxon>
        <taxon>Viridiplantae</taxon>
        <taxon>Streptophyta</taxon>
        <taxon>Embryophyta</taxon>
        <taxon>Tracheophyta</taxon>
        <taxon>Spermatophyta</taxon>
        <taxon>Magnoliopsida</taxon>
        <taxon>Liliopsida</taxon>
        <taxon>Poales</taxon>
        <taxon>Bromeliaceae</taxon>
        <taxon>Bromelioideae</taxon>
        <taxon>Ananas</taxon>
    </lineage>
</organism>
<dbReference type="CDD" id="cd00519">
    <property type="entry name" value="Lipase_3"/>
    <property type="match status" value="1"/>
</dbReference>
<feature type="region of interest" description="Disordered" evidence="1">
    <location>
        <begin position="407"/>
        <end position="439"/>
    </location>
</feature>
<gene>
    <name evidence="4" type="ORF">CB5_LOCUS9753</name>
</gene>
<name>A0A6V7P6X7_ANACO</name>
<evidence type="ECO:0008006" key="5">
    <source>
        <dbReference type="Google" id="ProtNLM"/>
    </source>
</evidence>
<accession>A0A6V7P6X7</accession>
<proteinExistence type="predicted"/>
<evidence type="ECO:0000259" key="2">
    <source>
        <dbReference type="Pfam" id="PF01764"/>
    </source>
</evidence>
<protein>
    <recommendedName>
        <fullName evidence="5">Sn1-specific diacylglycerol lipase alpha</fullName>
    </recommendedName>
</protein>
<evidence type="ECO:0000259" key="3">
    <source>
        <dbReference type="Pfam" id="PF03893"/>
    </source>
</evidence>
<evidence type="ECO:0000256" key="1">
    <source>
        <dbReference type="SAM" id="MobiDB-lite"/>
    </source>
</evidence>
<dbReference type="SUPFAM" id="SSF53474">
    <property type="entry name" value="alpha/beta-Hydrolases"/>
    <property type="match status" value="1"/>
</dbReference>
<feature type="compositionally biased region" description="Polar residues" evidence="1">
    <location>
        <begin position="418"/>
        <end position="436"/>
    </location>
</feature>
<dbReference type="Pfam" id="PF01764">
    <property type="entry name" value="Lipase_3"/>
    <property type="match status" value="1"/>
</dbReference>
<dbReference type="InterPro" id="IPR029058">
    <property type="entry name" value="AB_hydrolase_fold"/>
</dbReference>
<feature type="domain" description="Mono-/di-acylglycerol lipase N-terminal" evidence="3">
    <location>
        <begin position="7"/>
        <end position="69"/>
    </location>
</feature>
<feature type="domain" description="Fungal lipase-type" evidence="2">
    <location>
        <begin position="102"/>
        <end position="238"/>
    </location>
</feature>
<dbReference type="InterPro" id="IPR005592">
    <property type="entry name" value="Mono/diacylglycerol_lipase_N"/>
</dbReference>
<dbReference type="PANTHER" id="PTHR46398">
    <property type="entry name" value="ALPHA/BETA-HYDROLASES SUPERFAMILY PROTEIN"/>
    <property type="match status" value="1"/>
</dbReference>
<dbReference type="PANTHER" id="PTHR46398:SF7">
    <property type="entry name" value="ALPHA_BETA-HYDROLASES SUPERFAMILY PROTEIN"/>
    <property type="match status" value="1"/>
</dbReference>
<dbReference type="EMBL" id="LR862145">
    <property type="protein sequence ID" value="CAD1826542.1"/>
    <property type="molecule type" value="Genomic_DNA"/>
</dbReference>
<dbReference type="AlphaFoldDB" id="A0A6V7P6X7"/>
<dbReference type="Pfam" id="PF03893">
    <property type="entry name" value="Lipase3_N"/>
    <property type="match status" value="1"/>
</dbReference>
<dbReference type="InterPro" id="IPR002921">
    <property type="entry name" value="Fungal_lipase-type"/>
</dbReference>
<evidence type="ECO:0000313" key="4">
    <source>
        <dbReference type="EMBL" id="CAD1826542.1"/>
    </source>
</evidence>